<feature type="transmembrane region" description="Helical" evidence="1">
    <location>
        <begin position="90"/>
        <end position="108"/>
    </location>
</feature>
<evidence type="ECO:0000256" key="1">
    <source>
        <dbReference type="SAM" id="Phobius"/>
    </source>
</evidence>
<dbReference type="EMBL" id="CP003752">
    <property type="protein sequence ID" value="AFQ17634.1"/>
    <property type="molecule type" value="Genomic_DNA"/>
</dbReference>
<dbReference type="RefSeq" id="WP_000280572.1">
    <property type="nucleotide sequence ID" value="NC_018500.1"/>
</dbReference>
<dbReference type="SUPFAM" id="SSF50939">
    <property type="entry name" value="Sialidases"/>
    <property type="match status" value="1"/>
</dbReference>
<dbReference type="InterPro" id="IPR036278">
    <property type="entry name" value="Sialidase_sf"/>
</dbReference>
<accession>A0A9W3JFM4</accession>
<evidence type="ECO:0000313" key="2">
    <source>
        <dbReference type="EMBL" id="AFQ17634.1"/>
    </source>
</evidence>
<dbReference type="InterPro" id="IPR015943">
    <property type="entry name" value="WD40/YVTN_repeat-like_dom_sf"/>
</dbReference>
<keyword evidence="1" id="KW-0472">Membrane</keyword>
<dbReference type="AlphaFoldDB" id="A0A9W3JFM4"/>
<protein>
    <submittedName>
        <fullName evidence="2">Glycosyl hydrolase family protein</fullName>
    </submittedName>
</protein>
<name>A0A9W3JFM4_BACTU</name>
<dbReference type="GO" id="GO:0016787">
    <property type="term" value="F:hydrolase activity"/>
    <property type="evidence" value="ECO:0007669"/>
    <property type="project" value="UniProtKB-KW"/>
</dbReference>
<sequence length="490" mass="56093">MYLGGINIFKEDMKKILASLLKNPLVIIVYWIFCYELALLCMYGRMNNNIYIWLLSIAFLILIIIFTTIKIVKNRERESSKLLNVKGWKYISVLILILITSFYGIKIYKSATNYGGKLAWFIESVKNERSVKLERDNIYKYGVEGIFEDINKKYTLPKKLYMSDDFTLEFKSDGTITSFDTFLYGKNAAGKEESYLISYNKNKSKDIFVGLNGYVNADYNEDKLVKPLIKTVQAIPVKQTVSKWNEDKYGLVYYGKRNWGYNREGIININKDGKLEKLEEAKSEIIGYTVSIFIPGKEKEVVPARYNLLGDPNWSKESSSKKKKKNLTNNNEQFYFSKEVGYKLDVTDKALGSTFYSLSKTIDGGETWGVINEDPFNEAVGSASGIIFFNEKLGFLRAARPSGNEGRLYRTDDGGITFKKLSYTNYEVKLESGQVINPFDFPNLPYEKDGVFNMLVGQGADGDYNGNSSILYQSKDQGETWEYVKEVKDN</sequence>
<reference evidence="2 3" key="1">
    <citation type="submission" date="2012-08" db="EMBL/GenBank/DDBJ databases">
        <authorList>
            <person name="Doggett N."/>
            <person name="Teshima H."/>
            <person name="Bruce D."/>
            <person name="Detter J.C."/>
            <person name="Johnson S.L."/>
            <person name="Han C."/>
        </authorList>
    </citation>
    <scope>NUCLEOTIDE SEQUENCE [LARGE SCALE GENOMIC DNA]</scope>
    <source>
        <strain evidence="2 3">HD-771</strain>
    </source>
</reference>
<feature type="transmembrane region" description="Helical" evidence="1">
    <location>
        <begin position="20"/>
        <end position="38"/>
    </location>
</feature>
<dbReference type="Gene3D" id="2.130.10.10">
    <property type="entry name" value="YVTN repeat-like/Quinoprotein amine dehydrogenase"/>
    <property type="match status" value="1"/>
</dbReference>
<keyword evidence="1" id="KW-0812">Transmembrane</keyword>
<dbReference type="Proteomes" id="UP000005259">
    <property type="component" value="Chromosome"/>
</dbReference>
<feature type="transmembrane region" description="Helical" evidence="1">
    <location>
        <begin position="50"/>
        <end position="69"/>
    </location>
</feature>
<gene>
    <name evidence="2" type="ORF">BTG_21090</name>
</gene>
<keyword evidence="2" id="KW-0378">Hydrolase</keyword>
<organism evidence="2 3">
    <name type="scientific">Bacillus thuringiensis HD-771</name>
    <dbReference type="NCBI Taxonomy" id="1218175"/>
    <lineage>
        <taxon>Bacteria</taxon>
        <taxon>Bacillati</taxon>
        <taxon>Bacillota</taxon>
        <taxon>Bacilli</taxon>
        <taxon>Bacillales</taxon>
        <taxon>Bacillaceae</taxon>
        <taxon>Bacillus</taxon>
        <taxon>Bacillus cereus group</taxon>
    </lineage>
</organism>
<evidence type="ECO:0000313" key="3">
    <source>
        <dbReference type="Proteomes" id="UP000005259"/>
    </source>
</evidence>
<proteinExistence type="predicted"/>
<keyword evidence="1" id="KW-1133">Transmembrane helix</keyword>
<dbReference type="KEGG" id="bti:BTG_21090"/>